<accession>A0A1F6E6Z9</accession>
<dbReference type="AlphaFoldDB" id="A0A1F6E6Z9"/>
<dbReference type="SUPFAM" id="SSF50494">
    <property type="entry name" value="Trypsin-like serine proteases"/>
    <property type="match status" value="1"/>
</dbReference>
<dbReference type="Proteomes" id="UP000176914">
    <property type="component" value="Unassembled WGS sequence"/>
</dbReference>
<keyword evidence="1" id="KW-0812">Transmembrane</keyword>
<protein>
    <recommendedName>
        <fullName evidence="4">Serine protease</fullName>
    </recommendedName>
</protein>
<evidence type="ECO:0000313" key="2">
    <source>
        <dbReference type="EMBL" id="OGG69357.1"/>
    </source>
</evidence>
<keyword evidence="1" id="KW-0472">Membrane</keyword>
<dbReference type="Pfam" id="PF13365">
    <property type="entry name" value="Trypsin_2"/>
    <property type="match status" value="1"/>
</dbReference>
<proteinExistence type="predicted"/>
<evidence type="ECO:0000313" key="3">
    <source>
        <dbReference type="Proteomes" id="UP000176914"/>
    </source>
</evidence>
<organism evidence="2 3">
    <name type="scientific">Candidatus Kaiserbacteria bacterium RIFCSPHIGHO2_02_FULL_55_25</name>
    <dbReference type="NCBI Taxonomy" id="1798498"/>
    <lineage>
        <taxon>Bacteria</taxon>
        <taxon>Candidatus Kaiseribacteriota</taxon>
    </lineage>
</organism>
<evidence type="ECO:0008006" key="4">
    <source>
        <dbReference type="Google" id="ProtNLM"/>
    </source>
</evidence>
<sequence>MEIEELSKSQIILLTLLVSFITSIATGIVTVSLMDQAPPIIAQTVNRVIERTVETVAPKGQTASTVVTQEKTVIVKETDLISQAVKKVSPSVVRIYTSAAESPTFLGLGIVLDAQGSIVTDVASLGDSGDATLALSDGSRVRAFVTHRDAENGFAFLSATTTAGVTPTWTPATVSSDHVVLGEAVVGLSGKTVARIASGIVTAMPSLSVMDTDVSADSILYGSPLINTNGDVIGISTSASREISPSGFVTAALLIPAPVKK</sequence>
<dbReference type="EMBL" id="MFLL01000014">
    <property type="protein sequence ID" value="OGG69357.1"/>
    <property type="molecule type" value="Genomic_DNA"/>
</dbReference>
<reference evidence="2 3" key="1">
    <citation type="journal article" date="2016" name="Nat. Commun.">
        <title>Thousands of microbial genomes shed light on interconnected biogeochemical processes in an aquifer system.</title>
        <authorList>
            <person name="Anantharaman K."/>
            <person name="Brown C.T."/>
            <person name="Hug L.A."/>
            <person name="Sharon I."/>
            <person name="Castelle C.J."/>
            <person name="Probst A.J."/>
            <person name="Thomas B.C."/>
            <person name="Singh A."/>
            <person name="Wilkins M.J."/>
            <person name="Karaoz U."/>
            <person name="Brodie E.L."/>
            <person name="Williams K.H."/>
            <person name="Hubbard S.S."/>
            <person name="Banfield J.F."/>
        </authorList>
    </citation>
    <scope>NUCLEOTIDE SEQUENCE [LARGE SCALE GENOMIC DNA]</scope>
</reference>
<gene>
    <name evidence="2" type="ORF">A3C20_02820</name>
</gene>
<keyword evidence="1" id="KW-1133">Transmembrane helix</keyword>
<comment type="caution">
    <text evidence="2">The sequence shown here is derived from an EMBL/GenBank/DDBJ whole genome shotgun (WGS) entry which is preliminary data.</text>
</comment>
<evidence type="ECO:0000256" key="1">
    <source>
        <dbReference type="SAM" id="Phobius"/>
    </source>
</evidence>
<dbReference type="InterPro" id="IPR009003">
    <property type="entry name" value="Peptidase_S1_PA"/>
</dbReference>
<dbReference type="Gene3D" id="2.40.10.120">
    <property type="match status" value="1"/>
</dbReference>
<feature type="transmembrane region" description="Helical" evidence="1">
    <location>
        <begin position="12"/>
        <end position="34"/>
    </location>
</feature>
<name>A0A1F6E6Z9_9BACT</name>